<name>A0A7H8ND11_9ACTN</name>
<dbReference type="GO" id="GO:0003677">
    <property type="term" value="F:DNA binding"/>
    <property type="evidence" value="ECO:0007669"/>
    <property type="project" value="UniProtKB-KW"/>
</dbReference>
<dbReference type="SUPFAM" id="SSF46785">
    <property type="entry name" value="Winged helix' DNA-binding domain"/>
    <property type="match status" value="1"/>
</dbReference>
<keyword evidence="2" id="KW-0238">DNA-binding</keyword>
<feature type="domain" description="HTH hxlR-type" evidence="4">
    <location>
        <begin position="11"/>
        <end position="109"/>
    </location>
</feature>
<organism evidence="5 6">
    <name type="scientific">Streptomyces buecherae</name>
    <dbReference type="NCBI Taxonomy" id="2763006"/>
    <lineage>
        <taxon>Bacteria</taxon>
        <taxon>Bacillati</taxon>
        <taxon>Actinomycetota</taxon>
        <taxon>Actinomycetes</taxon>
        <taxon>Kitasatosporales</taxon>
        <taxon>Streptomycetaceae</taxon>
        <taxon>Streptomyces</taxon>
    </lineage>
</organism>
<dbReference type="Proteomes" id="UP000509303">
    <property type="component" value="Chromosome"/>
</dbReference>
<dbReference type="SUPFAM" id="SSF55718">
    <property type="entry name" value="SCP-like"/>
    <property type="match status" value="1"/>
</dbReference>
<dbReference type="InterPro" id="IPR036527">
    <property type="entry name" value="SCP2_sterol-bd_dom_sf"/>
</dbReference>
<evidence type="ECO:0000313" key="5">
    <source>
        <dbReference type="EMBL" id="QKW52343.1"/>
    </source>
</evidence>
<dbReference type="InterPro" id="IPR002577">
    <property type="entry name" value="HTH_HxlR"/>
</dbReference>
<accession>A0A7H8ND11</accession>
<proteinExistence type="predicted"/>
<dbReference type="Pfam" id="PF14864">
    <property type="entry name" value="Alkyl_sulf_C"/>
    <property type="match status" value="1"/>
</dbReference>
<dbReference type="Gene3D" id="1.10.10.10">
    <property type="entry name" value="Winged helix-like DNA-binding domain superfamily/Winged helix DNA-binding domain"/>
    <property type="match status" value="1"/>
</dbReference>
<dbReference type="AlphaFoldDB" id="A0A7H8ND11"/>
<reference evidence="5 6" key="1">
    <citation type="submission" date="2020-06" db="EMBL/GenBank/DDBJ databases">
        <title>Genome mining for natural products.</title>
        <authorList>
            <person name="Zhang B."/>
            <person name="Shi J."/>
            <person name="Ge H."/>
        </authorList>
    </citation>
    <scope>NUCLEOTIDE SEQUENCE [LARGE SCALE GENOMIC DNA]</scope>
    <source>
        <strain evidence="5 6">NA00687</strain>
    </source>
</reference>
<dbReference type="InterPro" id="IPR036388">
    <property type="entry name" value="WH-like_DNA-bd_sf"/>
</dbReference>
<dbReference type="PANTHER" id="PTHR33204">
    <property type="entry name" value="TRANSCRIPTIONAL REGULATOR, MARR FAMILY"/>
    <property type="match status" value="1"/>
</dbReference>
<dbReference type="InterPro" id="IPR029229">
    <property type="entry name" value="Alkyl_sulf_C"/>
</dbReference>
<evidence type="ECO:0000256" key="2">
    <source>
        <dbReference type="ARBA" id="ARBA00023125"/>
    </source>
</evidence>
<evidence type="ECO:0000256" key="3">
    <source>
        <dbReference type="ARBA" id="ARBA00023163"/>
    </source>
</evidence>
<keyword evidence="3" id="KW-0804">Transcription</keyword>
<dbReference type="RefSeq" id="WP_176164047.1">
    <property type="nucleotide sequence ID" value="NZ_CP054929.1"/>
</dbReference>
<evidence type="ECO:0000313" key="6">
    <source>
        <dbReference type="Proteomes" id="UP000509303"/>
    </source>
</evidence>
<dbReference type="Pfam" id="PF01638">
    <property type="entry name" value="HxlR"/>
    <property type="match status" value="1"/>
</dbReference>
<dbReference type="CDD" id="cd00090">
    <property type="entry name" value="HTH_ARSR"/>
    <property type="match status" value="1"/>
</dbReference>
<dbReference type="PANTHER" id="PTHR33204:SF18">
    <property type="entry name" value="TRANSCRIPTIONAL REGULATORY PROTEIN"/>
    <property type="match status" value="1"/>
</dbReference>
<gene>
    <name evidence="5" type="ORF">HUT08_25570</name>
</gene>
<keyword evidence="1" id="KW-0805">Transcription regulation</keyword>
<protein>
    <submittedName>
        <fullName evidence="5">Transcriptional regulator</fullName>
    </submittedName>
</protein>
<evidence type="ECO:0000256" key="1">
    <source>
        <dbReference type="ARBA" id="ARBA00023015"/>
    </source>
</evidence>
<dbReference type="Gene3D" id="3.30.1050.10">
    <property type="entry name" value="SCP2 sterol-binding domain"/>
    <property type="match status" value="1"/>
</dbReference>
<dbReference type="InterPro" id="IPR011991">
    <property type="entry name" value="ArsR-like_HTH"/>
</dbReference>
<evidence type="ECO:0000259" key="4">
    <source>
        <dbReference type="PROSITE" id="PS51118"/>
    </source>
</evidence>
<dbReference type="EMBL" id="CP054929">
    <property type="protein sequence ID" value="QKW52343.1"/>
    <property type="molecule type" value="Genomic_DNA"/>
</dbReference>
<keyword evidence="6" id="KW-1185">Reference proteome</keyword>
<dbReference type="InterPro" id="IPR036390">
    <property type="entry name" value="WH_DNA-bd_sf"/>
</dbReference>
<sequence>MATKRSYHDACGTAHALDLVGERWALLVVRELLLGPKRYGDLRTDLPGISTNVLSHRLDELEEAGVVYRRTLPPPANARVYELTEWGLELEPIIRALGRWGARSPAHQRDASISPTSFVLSLRTNFDPEAASGVQAVYELHLGQHSFHARVADGVFEIDRGTTSAPDATIEGPPDALASVIYGGRDMTEATHASDLAIEGDLTAVERFLSLFSLPEPAAQPVQE</sequence>
<dbReference type="PROSITE" id="PS51118">
    <property type="entry name" value="HTH_HXLR"/>
    <property type="match status" value="1"/>
</dbReference>